<proteinExistence type="predicted"/>
<name>A0A117I9E9_MYCCR</name>
<reference evidence="2" key="2">
    <citation type="submission" date="2016-02" db="EMBL/GenBank/DDBJ databases">
        <title>Draft genome sequence of five rapidly growing Mycobacterium species.</title>
        <authorList>
            <person name="Katahira K."/>
            <person name="Gotou Y."/>
            <person name="Iida K."/>
            <person name="Ogura Y."/>
            <person name="Hayashi T."/>
        </authorList>
    </citation>
    <scope>NUCLEOTIDE SEQUENCE [LARGE SCALE GENOMIC DNA]</scope>
    <source>
        <strain evidence="2">JCM15298</strain>
    </source>
</reference>
<accession>A0A117I9E9</accession>
<dbReference type="STRING" id="228230.RMCC_1576"/>
<protein>
    <submittedName>
        <fullName evidence="1">Uncharacterized protein</fullName>
    </submittedName>
</protein>
<dbReference type="RefSeq" id="WP_062655888.1">
    <property type="nucleotide sequence ID" value="NZ_BCSY01000035.1"/>
</dbReference>
<keyword evidence="2" id="KW-1185">Reference proteome</keyword>
<dbReference type="AlphaFoldDB" id="A0A117I9E9"/>
<organism evidence="1 2">
    <name type="scientific">Mycolicibacterium canariasense</name>
    <name type="common">Mycobacterium canariasense</name>
    <dbReference type="NCBI Taxonomy" id="228230"/>
    <lineage>
        <taxon>Bacteria</taxon>
        <taxon>Bacillati</taxon>
        <taxon>Actinomycetota</taxon>
        <taxon>Actinomycetes</taxon>
        <taxon>Mycobacteriales</taxon>
        <taxon>Mycobacteriaceae</taxon>
        <taxon>Mycolicibacterium</taxon>
    </lineage>
</organism>
<evidence type="ECO:0000313" key="1">
    <source>
        <dbReference type="EMBL" id="GAS94610.1"/>
    </source>
</evidence>
<dbReference type="OrthoDB" id="9787486at2"/>
<dbReference type="EMBL" id="BCSY01000035">
    <property type="protein sequence ID" value="GAS94610.1"/>
    <property type="molecule type" value="Genomic_DNA"/>
</dbReference>
<reference evidence="2" key="1">
    <citation type="journal article" date="2016" name="Genome Announc.">
        <title>Draft Genome Sequences of Five Rapidly Growing Mycobacterium Species, M. thermoresistibile, M. fortuitum subsp. acetamidolyticum, M. canariasense, M. brisbanense, and M. novocastrense.</title>
        <authorList>
            <person name="Katahira K."/>
            <person name="Ogura Y."/>
            <person name="Gotoh Y."/>
            <person name="Hayashi T."/>
        </authorList>
    </citation>
    <scope>NUCLEOTIDE SEQUENCE [LARGE SCALE GENOMIC DNA]</scope>
    <source>
        <strain evidence="2">JCM15298</strain>
    </source>
</reference>
<sequence>MSTAGTPSAEELAAVFAYAGLTVSPERMAENYPTYSSTLAVIRQASAPVLGETVPAVGFTASWD</sequence>
<evidence type="ECO:0000313" key="2">
    <source>
        <dbReference type="Proteomes" id="UP000069443"/>
    </source>
</evidence>
<gene>
    <name evidence="1" type="ORF">RMCC_1576</name>
</gene>
<comment type="caution">
    <text evidence="1">The sequence shown here is derived from an EMBL/GenBank/DDBJ whole genome shotgun (WGS) entry which is preliminary data.</text>
</comment>
<dbReference type="Proteomes" id="UP000069443">
    <property type="component" value="Unassembled WGS sequence"/>
</dbReference>